<protein>
    <recommendedName>
        <fullName evidence="8">Bcr/CflA family efflux transporter</fullName>
    </recommendedName>
</protein>
<keyword evidence="5 8" id="KW-0812">Transmembrane</keyword>
<dbReference type="InterPro" id="IPR020846">
    <property type="entry name" value="MFS_dom"/>
</dbReference>
<dbReference type="PROSITE" id="PS50850">
    <property type="entry name" value="MFS"/>
    <property type="match status" value="1"/>
</dbReference>
<name>A0A172YKC5_9GAMM</name>
<feature type="domain" description="Major facilitator superfamily (MFS) profile" evidence="9">
    <location>
        <begin position="1"/>
        <end position="376"/>
    </location>
</feature>
<dbReference type="PROSITE" id="PS00216">
    <property type="entry name" value="SUGAR_TRANSPORT_1"/>
    <property type="match status" value="1"/>
</dbReference>
<evidence type="ECO:0000256" key="5">
    <source>
        <dbReference type="ARBA" id="ARBA00022692"/>
    </source>
</evidence>
<dbReference type="InterPro" id="IPR005829">
    <property type="entry name" value="Sugar_transporter_CS"/>
</dbReference>
<dbReference type="AlphaFoldDB" id="A0A172YKC5"/>
<evidence type="ECO:0000256" key="4">
    <source>
        <dbReference type="ARBA" id="ARBA00022475"/>
    </source>
</evidence>
<accession>A0A172YKC5</accession>
<feature type="transmembrane region" description="Helical" evidence="8">
    <location>
        <begin position="86"/>
        <end position="108"/>
    </location>
</feature>
<feature type="transmembrane region" description="Helical" evidence="8">
    <location>
        <begin position="293"/>
        <end position="315"/>
    </location>
</feature>
<evidence type="ECO:0000313" key="11">
    <source>
        <dbReference type="Proteomes" id="UP000077875"/>
    </source>
</evidence>
<evidence type="ECO:0000313" key="10">
    <source>
        <dbReference type="EMBL" id="ANF59664.1"/>
    </source>
</evidence>
<evidence type="ECO:0000256" key="3">
    <source>
        <dbReference type="ARBA" id="ARBA00022448"/>
    </source>
</evidence>
<dbReference type="InterPro" id="IPR036259">
    <property type="entry name" value="MFS_trans_sf"/>
</dbReference>
<proteinExistence type="inferred from homology"/>
<keyword evidence="3 8" id="KW-0813">Transport</keyword>
<dbReference type="KEGG" id="haa:A5892_13000"/>
<feature type="transmembrane region" description="Helical" evidence="8">
    <location>
        <begin position="62"/>
        <end position="80"/>
    </location>
</feature>
<comment type="caution">
    <text evidence="8">Lacks conserved residue(s) required for the propagation of feature annotation.</text>
</comment>
<evidence type="ECO:0000256" key="8">
    <source>
        <dbReference type="RuleBase" id="RU365088"/>
    </source>
</evidence>
<dbReference type="PANTHER" id="PTHR42718">
    <property type="entry name" value="MAJOR FACILITATOR SUPERFAMILY MULTIDRUG TRANSPORTER MFSC"/>
    <property type="match status" value="1"/>
</dbReference>
<dbReference type="SUPFAM" id="SSF103473">
    <property type="entry name" value="MFS general substrate transporter"/>
    <property type="match status" value="1"/>
</dbReference>
<gene>
    <name evidence="10" type="ORF">A5892_13000</name>
</gene>
<feature type="transmembrane region" description="Helical" evidence="8">
    <location>
        <begin position="120"/>
        <end position="146"/>
    </location>
</feature>
<feature type="transmembrane region" description="Helical" evidence="8">
    <location>
        <begin position="152"/>
        <end position="170"/>
    </location>
</feature>
<dbReference type="STRING" id="376489.A5892_13000"/>
<feature type="transmembrane region" description="Helical" evidence="8">
    <location>
        <begin position="268"/>
        <end position="287"/>
    </location>
</feature>
<reference evidence="10 11" key="1">
    <citation type="submission" date="2016-04" db="EMBL/GenBank/DDBJ databases">
        <title>Complete Genome Sequence of Halotalea alkalilenta IHB B 13600.</title>
        <authorList>
            <person name="Swarnkar M.K."/>
            <person name="Sharma A."/>
            <person name="Kaushal K."/>
            <person name="Soni R."/>
            <person name="Rana S."/>
            <person name="Singh A.K."/>
            <person name="Gulati A."/>
        </authorList>
    </citation>
    <scope>NUCLEOTIDE SEQUENCE [LARGE SCALE GENOMIC DNA]</scope>
    <source>
        <strain evidence="10 11">IHB B 13600</strain>
    </source>
</reference>
<feature type="transmembrane region" description="Helical" evidence="8">
    <location>
        <begin position="353"/>
        <end position="372"/>
    </location>
</feature>
<dbReference type="CDD" id="cd17320">
    <property type="entry name" value="MFS_MdfA_MDR_like"/>
    <property type="match status" value="1"/>
</dbReference>
<evidence type="ECO:0000259" key="9">
    <source>
        <dbReference type="PROSITE" id="PS50850"/>
    </source>
</evidence>
<dbReference type="Gene3D" id="1.20.1720.10">
    <property type="entry name" value="Multidrug resistance protein D"/>
    <property type="match status" value="1"/>
</dbReference>
<dbReference type="Proteomes" id="UP000077875">
    <property type="component" value="Chromosome"/>
</dbReference>
<keyword evidence="7 8" id="KW-0472">Membrane</keyword>
<evidence type="ECO:0000256" key="2">
    <source>
        <dbReference type="ARBA" id="ARBA00006236"/>
    </source>
</evidence>
<keyword evidence="4" id="KW-1003">Cell membrane</keyword>
<feature type="transmembrane region" description="Helical" evidence="8">
    <location>
        <begin position="235"/>
        <end position="256"/>
    </location>
</feature>
<evidence type="ECO:0000256" key="1">
    <source>
        <dbReference type="ARBA" id="ARBA00004651"/>
    </source>
</evidence>
<evidence type="ECO:0000256" key="7">
    <source>
        <dbReference type="ARBA" id="ARBA00023136"/>
    </source>
</evidence>
<dbReference type="GO" id="GO:1990961">
    <property type="term" value="P:xenobiotic detoxification by transmembrane export across the plasma membrane"/>
    <property type="evidence" value="ECO:0007669"/>
    <property type="project" value="InterPro"/>
</dbReference>
<dbReference type="InterPro" id="IPR004812">
    <property type="entry name" value="Efflux_drug-R_Bcr/CmlA"/>
</dbReference>
<dbReference type="NCBIfam" id="TIGR00710">
    <property type="entry name" value="efflux_Bcr_CflA"/>
    <property type="match status" value="1"/>
</dbReference>
<dbReference type="PANTHER" id="PTHR42718:SF9">
    <property type="entry name" value="MAJOR FACILITATOR SUPERFAMILY MULTIDRUG TRANSPORTER MFSC"/>
    <property type="match status" value="1"/>
</dbReference>
<dbReference type="EMBL" id="CP015243">
    <property type="protein sequence ID" value="ANF59664.1"/>
    <property type="molecule type" value="Genomic_DNA"/>
</dbReference>
<comment type="subcellular location">
    <subcellularLocation>
        <location evidence="8">Cell inner membrane</location>
        <topology evidence="8">Multi-pass membrane protein</topology>
    </subcellularLocation>
    <subcellularLocation>
        <location evidence="1">Cell membrane</location>
        <topology evidence="1">Multi-pass membrane protein</topology>
    </subcellularLocation>
</comment>
<keyword evidence="11" id="KW-1185">Reference proteome</keyword>
<dbReference type="GO" id="GO:0005886">
    <property type="term" value="C:plasma membrane"/>
    <property type="evidence" value="ECO:0007669"/>
    <property type="project" value="UniProtKB-SubCell"/>
</dbReference>
<keyword evidence="8" id="KW-0997">Cell inner membrane</keyword>
<feature type="transmembrane region" description="Helical" evidence="8">
    <location>
        <begin position="199"/>
        <end position="223"/>
    </location>
</feature>
<sequence>MAFVMLMPMGIDIYLPALPDMGRDFSSSIESLQVSITLFLFVAGFGQALIGPLADRFGRRPVVLAGVLGYAAGSLLGVFAQELTLFYLARGIQGLGACAASLVAFSAVRDRFSPVQGARLYSYMNGALCVVPALAPALGGFLAIHLGWRSTFVFMALFALLLAGAIALRFDETLAPGRRAGGPIYRWHRYAPVLSSGSFYYYAGLALAGMAMILVFVASAPVILVERLGHSPMVFSLWFGANAMVNIVAFVLAPRLLDRLGRVRLMRIGMWVLVASGVLNLLGWALLPLGALVFMLPVATLTIGFSLALGATLSLMLEPFADRAGTAAALFGTLQLSGGALLATLLLATPLPAQLAMALIAIGVVLPLLYWAPGSSNPHDGDSSAR</sequence>
<feature type="transmembrane region" description="Helical" evidence="8">
    <location>
        <begin position="327"/>
        <end position="347"/>
    </location>
</feature>
<feature type="transmembrane region" description="Helical" evidence="8">
    <location>
        <begin position="31"/>
        <end position="50"/>
    </location>
</feature>
<dbReference type="InterPro" id="IPR011701">
    <property type="entry name" value="MFS"/>
</dbReference>
<dbReference type="GO" id="GO:0042910">
    <property type="term" value="F:xenobiotic transmembrane transporter activity"/>
    <property type="evidence" value="ECO:0007669"/>
    <property type="project" value="InterPro"/>
</dbReference>
<comment type="similarity">
    <text evidence="2 8">Belongs to the major facilitator superfamily. Bcr/CmlA family.</text>
</comment>
<dbReference type="Pfam" id="PF07690">
    <property type="entry name" value="MFS_1"/>
    <property type="match status" value="1"/>
</dbReference>
<keyword evidence="6 8" id="KW-1133">Transmembrane helix</keyword>
<evidence type="ECO:0000256" key="6">
    <source>
        <dbReference type="ARBA" id="ARBA00022989"/>
    </source>
</evidence>
<organism evidence="10 11">
    <name type="scientific">Halotalea alkalilenta</name>
    <dbReference type="NCBI Taxonomy" id="376489"/>
    <lineage>
        <taxon>Bacteria</taxon>
        <taxon>Pseudomonadati</taxon>
        <taxon>Pseudomonadota</taxon>
        <taxon>Gammaproteobacteria</taxon>
        <taxon>Oceanospirillales</taxon>
        <taxon>Halomonadaceae</taxon>
        <taxon>Halotalea</taxon>
    </lineage>
</organism>